<dbReference type="FunFam" id="3.40.50.720:FF:000049">
    <property type="entry name" value="Alanine dehydrogenase"/>
    <property type="match status" value="1"/>
</dbReference>
<dbReference type="Pfam" id="PF01262">
    <property type="entry name" value="AlaDh_PNT_C"/>
    <property type="match status" value="1"/>
</dbReference>
<gene>
    <name evidence="7" type="ORF">Thini_1550</name>
</gene>
<evidence type="ECO:0000256" key="2">
    <source>
        <dbReference type="ARBA" id="ARBA00012897"/>
    </source>
</evidence>
<dbReference type="SMART" id="SM01002">
    <property type="entry name" value="AlaDh_PNT_C"/>
    <property type="match status" value="1"/>
</dbReference>
<dbReference type="InterPro" id="IPR007698">
    <property type="entry name" value="AlaDH/PNT_NAD(H)-bd"/>
</dbReference>
<dbReference type="AlphaFoldDB" id="A0A656HD91"/>
<evidence type="ECO:0000256" key="4">
    <source>
        <dbReference type="ARBA" id="ARBA00023027"/>
    </source>
</evidence>
<dbReference type="SUPFAM" id="SSF52283">
    <property type="entry name" value="Formate/glycerate dehydrogenase catalytic domain-like"/>
    <property type="match status" value="1"/>
</dbReference>
<dbReference type="Proteomes" id="UP000005317">
    <property type="component" value="Unassembled WGS sequence"/>
</dbReference>
<dbReference type="GO" id="GO:0005886">
    <property type="term" value="C:plasma membrane"/>
    <property type="evidence" value="ECO:0007669"/>
    <property type="project" value="TreeGrafter"/>
</dbReference>
<evidence type="ECO:0000259" key="5">
    <source>
        <dbReference type="SMART" id="SM01002"/>
    </source>
</evidence>
<sequence>MRIGIPKEIKNHEYRVALTPDAVAALVRQGHEVAVQPTAGVGAGFTGADYEQAGAKLLLDARSVYNFAELIIKVKEPQPEEYSLLRSDHTLFCFLHLAANPGLENYLKVHRTRYIPFEQVRDGQGGLPILAPMSEIAGRLAVQAGAHWLEKAQGGAGVLLAGVPGVEPGKVLVIGAGNVGTQAAIMAAGQGARVVVLDRNRAALQRIQQLLGFRVETALASPEVIRRHLPDADLVVGAVLVPGQPAPKVISRDDLQRLRPGRVLVDVAIDEGGCFATSRPTTHTEPVFEVEGRLHYCVANMPGVVPQTASRALSAMVLRYLPEVLAGTSA</sequence>
<dbReference type="InterPro" id="IPR007886">
    <property type="entry name" value="AlaDH/PNT_N"/>
</dbReference>
<keyword evidence="8" id="KW-1185">Reference proteome</keyword>
<name>A0A656HD91_THINJ</name>
<dbReference type="SMART" id="SM01003">
    <property type="entry name" value="AlaDh_PNT_N"/>
    <property type="match status" value="1"/>
</dbReference>
<dbReference type="SUPFAM" id="SSF51735">
    <property type="entry name" value="NAD(P)-binding Rossmann-fold domains"/>
    <property type="match status" value="1"/>
</dbReference>
<dbReference type="CDD" id="cd05305">
    <property type="entry name" value="L-AlaDH"/>
    <property type="match status" value="1"/>
</dbReference>
<dbReference type="PANTHER" id="PTHR42795">
    <property type="entry name" value="ALANINE DEHYDROGENASE"/>
    <property type="match status" value="1"/>
</dbReference>
<reference evidence="8" key="1">
    <citation type="journal article" date="2011" name="Stand. Genomic Sci.">
        <title>Genome sequence of the filamentous, gliding Thiothrix nivea neotype strain (JP2(T)).</title>
        <authorList>
            <person name="Lapidus A."/>
            <person name="Nolan M."/>
            <person name="Lucas S."/>
            <person name="Glavina Del Rio T."/>
            <person name="Tice H."/>
            <person name="Cheng J.F."/>
            <person name="Tapia R."/>
            <person name="Han C."/>
            <person name="Goodwin L."/>
            <person name="Pitluck S."/>
            <person name="Liolios K."/>
            <person name="Pagani I."/>
            <person name="Ivanova N."/>
            <person name="Huntemann M."/>
            <person name="Mavromatis K."/>
            <person name="Mikhailova N."/>
            <person name="Pati A."/>
            <person name="Chen A."/>
            <person name="Palaniappan K."/>
            <person name="Land M."/>
            <person name="Brambilla E.M."/>
            <person name="Rohde M."/>
            <person name="Abt B."/>
            <person name="Verbarg S."/>
            <person name="Goker M."/>
            <person name="Bristow J."/>
            <person name="Eisen J.A."/>
            <person name="Markowitz V."/>
            <person name="Hugenholtz P."/>
            <person name="Kyrpides N.C."/>
            <person name="Klenk H.P."/>
            <person name="Woyke T."/>
        </authorList>
    </citation>
    <scope>NUCLEOTIDE SEQUENCE [LARGE SCALE GENOMIC DNA]</scope>
    <source>
        <strain evidence="8">ATCC 35100 / DSM 5205 / JP2</strain>
    </source>
</reference>
<dbReference type="GO" id="GO:0000286">
    <property type="term" value="F:alanine dehydrogenase activity"/>
    <property type="evidence" value="ECO:0007669"/>
    <property type="project" value="UniProtKB-EC"/>
</dbReference>
<protein>
    <recommendedName>
        <fullName evidence="2">alanine dehydrogenase</fullName>
        <ecNumber evidence="2">1.4.1.1</ecNumber>
    </recommendedName>
</protein>
<evidence type="ECO:0000313" key="8">
    <source>
        <dbReference type="Proteomes" id="UP000005317"/>
    </source>
</evidence>
<keyword evidence="4" id="KW-0520">NAD</keyword>
<dbReference type="Pfam" id="PF05222">
    <property type="entry name" value="AlaDh_PNT_N"/>
    <property type="match status" value="1"/>
</dbReference>
<evidence type="ECO:0000256" key="1">
    <source>
        <dbReference type="ARBA" id="ARBA00005689"/>
    </source>
</evidence>
<feature type="domain" description="Alanine dehydrogenase/pyridine nucleotide transhydrogenase N-terminal" evidence="6">
    <location>
        <begin position="4"/>
        <end position="137"/>
    </location>
</feature>
<dbReference type="InterPro" id="IPR008141">
    <property type="entry name" value="Ala_DH"/>
</dbReference>
<dbReference type="NCBIfam" id="TIGR00518">
    <property type="entry name" value="alaDH"/>
    <property type="match status" value="1"/>
</dbReference>
<evidence type="ECO:0000313" key="7">
    <source>
        <dbReference type="EMBL" id="EIJ34152.1"/>
    </source>
</evidence>
<dbReference type="Gene3D" id="3.40.50.720">
    <property type="entry name" value="NAD(P)-binding Rossmann-like Domain"/>
    <property type="match status" value="2"/>
</dbReference>
<proteinExistence type="inferred from homology"/>
<feature type="domain" description="Alanine dehydrogenase/pyridine nucleotide transhydrogenase NAD(H)-binding" evidence="5">
    <location>
        <begin position="149"/>
        <end position="297"/>
    </location>
</feature>
<evidence type="ECO:0000256" key="3">
    <source>
        <dbReference type="ARBA" id="ARBA00023002"/>
    </source>
</evidence>
<dbReference type="GO" id="GO:0042853">
    <property type="term" value="P:L-alanine catabolic process"/>
    <property type="evidence" value="ECO:0007669"/>
    <property type="project" value="InterPro"/>
</dbReference>
<organism evidence="7 8">
    <name type="scientific">Thiothrix nivea (strain ATCC 35100 / DSM 5205 / JP2)</name>
    <dbReference type="NCBI Taxonomy" id="870187"/>
    <lineage>
        <taxon>Bacteria</taxon>
        <taxon>Pseudomonadati</taxon>
        <taxon>Pseudomonadota</taxon>
        <taxon>Gammaproteobacteria</taxon>
        <taxon>Thiotrichales</taxon>
        <taxon>Thiotrichaceae</taxon>
        <taxon>Thiothrix</taxon>
    </lineage>
</organism>
<dbReference type="EC" id="1.4.1.1" evidence="2"/>
<keyword evidence="3 7" id="KW-0560">Oxidoreductase</keyword>
<dbReference type="RefSeq" id="WP_002708094.1">
    <property type="nucleotide sequence ID" value="NZ_JH651384.1"/>
</dbReference>
<dbReference type="InterPro" id="IPR036291">
    <property type="entry name" value="NAD(P)-bd_dom_sf"/>
</dbReference>
<accession>A0A656HD91</accession>
<dbReference type="EMBL" id="JH651384">
    <property type="protein sequence ID" value="EIJ34152.1"/>
    <property type="molecule type" value="Genomic_DNA"/>
</dbReference>
<comment type="similarity">
    <text evidence="1">Belongs to the AlaDH/PNT family.</text>
</comment>
<evidence type="ECO:0000259" key="6">
    <source>
        <dbReference type="SMART" id="SM01003"/>
    </source>
</evidence>
<dbReference type="PANTHER" id="PTHR42795:SF1">
    <property type="entry name" value="ALANINE DEHYDROGENASE"/>
    <property type="match status" value="1"/>
</dbReference>